<organism evidence="2 3">
    <name type="scientific">Methylosinus trichosporium (strain ATCC 35070 / NCIMB 11131 / UNIQEM 75 / OB3b)</name>
    <dbReference type="NCBI Taxonomy" id="595536"/>
    <lineage>
        <taxon>Bacteria</taxon>
        <taxon>Pseudomonadati</taxon>
        <taxon>Pseudomonadota</taxon>
        <taxon>Alphaproteobacteria</taxon>
        <taxon>Hyphomicrobiales</taxon>
        <taxon>Methylocystaceae</taxon>
        <taxon>Methylosinus</taxon>
    </lineage>
</organism>
<dbReference type="RefSeq" id="WP_003615331.1">
    <property type="nucleotide sequence ID" value="NZ_ADVE02000001.1"/>
</dbReference>
<gene>
    <name evidence="2" type="ORF">CQW49_04420</name>
</gene>
<dbReference type="Proteomes" id="UP000230709">
    <property type="component" value="Chromosome"/>
</dbReference>
<evidence type="ECO:0000259" key="1">
    <source>
        <dbReference type="Pfam" id="PF18478"/>
    </source>
</evidence>
<keyword evidence="3" id="KW-1185">Reference proteome</keyword>
<reference evidence="3" key="1">
    <citation type="submission" date="2017-10" db="EMBL/GenBank/DDBJ databases">
        <title>Completed PacBio SMRT sequence of Methylosinus trichosporium OB3b reveals presence of a third large plasmid.</title>
        <authorList>
            <person name="Charles T.C."/>
            <person name="Lynch M.D.J."/>
            <person name="Heil J.R."/>
            <person name="Cheng J."/>
        </authorList>
    </citation>
    <scope>NUCLEOTIDE SEQUENCE [LARGE SCALE GENOMIC DNA]</scope>
    <source>
        <strain evidence="3">OB3b</strain>
    </source>
</reference>
<name>A0A2D2CWT0_METT3</name>
<dbReference type="KEGG" id="mtw:CQW49_04420"/>
<sequence>MNILIDEHLPPVLARALDELFKGEHSVVHLRQKFGPSVKDIEWIEALSREGRWVIISADRRITKNKAEYHVFRNSRLIGFFMSRALYKSKLTKQAERLLAVWDGMIDLATRVEGGAMFELPMKSTTRFPQLRP</sequence>
<dbReference type="AlphaFoldDB" id="A0A2D2CWT0"/>
<dbReference type="EMBL" id="CP023737">
    <property type="protein sequence ID" value="ATQ67222.1"/>
    <property type="molecule type" value="Genomic_DNA"/>
</dbReference>
<accession>A0A2D2CWT0</accession>
<evidence type="ECO:0000313" key="3">
    <source>
        <dbReference type="Proteomes" id="UP000230709"/>
    </source>
</evidence>
<feature type="domain" description="VapC45 PIN like" evidence="1">
    <location>
        <begin position="1"/>
        <end position="83"/>
    </location>
</feature>
<dbReference type="Pfam" id="PF18478">
    <property type="entry name" value="PIN_10"/>
    <property type="match status" value="1"/>
</dbReference>
<dbReference type="InterPro" id="IPR041375">
    <property type="entry name" value="VapC45_PIN-like"/>
</dbReference>
<evidence type="ECO:0000313" key="2">
    <source>
        <dbReference type="EMBL" id="ATQ67222.1"/>
    </source>
</evidence>
<protein>
    <recommendedName>
        <fullName evidence="1">VapC45 PIN like domain-containing protein</fullName>
    </recommendedName>
</protein>
<proteinExistence type="predicted"/>